<gene>
    <name evidence="5" type="ORF">SteCoe_21330</name>
</gene>
<feature type="transmembrane region" description="Helical" evidence="4">
    <location>
        <begin position="905"/>
        <end position="925"/>
    </location>
</feature>
<accession>A0A1R2BPT0</accession>
<evidence type="ECO:0000256" key="4">
    <source>
        <dbReference type="SAM" id="Phobius"/>
    </source>
</evidence>
<dbReference type="EMBL" id="MPUH01000503">
    <property type="protein sequence ID" value="OMJ78802.1"/>
    <property type="molecule type" value="Genomic_DNA"/>
</dbReference>
<feature type="repeat" description="WD" evidence="3">
    <location>
        <begin position="514"/>
        <end position="547"/>
    </location>
</feature>
<dbReference type="OrthoDB" id="437584at2759"/>
<dbReference type="PANTHER" id="PTHR19848">
    <property type="entry name" value="WD40 REPEAT PROTEIN"/>
    <property type="match status" value="1"/>
</dbReference>
<evidence type="ECO:0000313" key="5">
    <source>
        <dbReference type="EMBL" id="OMJ78802.1"/>
    </source>
</evidence>
<reference evidence="5 6" key="1">
    <citation type="submission" date="2016-11" db="EMBL/GenBank/DDBJ databases">
        <title>The macronuclear genome of Stentor coeruleus: a giant cell with tiny introns.</title>
        <authorList>
            <person name="Slabodnick M."/>
            <person name="Ruby J.G."/>
            <person name="Reiff S.B."/>
            <person name="Swart E.C."/>
            <person name="Gosai S."/>
            <person name="Prabakaran S."/>
            <person name="Witkowska E."/>
            <person name="Larue G.E."/>
            <person name="Fisher S."/>
            <person name="Freeman R.M."/>
            <person name="Gunawardena J."/>
            <person name="Chu W."/>
            <person name="Stover N.A."/>
            <person name="Gregory B.D."/>
            <person name="Nowacki M."/>
            <person name="Derisi J."/>
            <person name="Roy S.W."/>
            <person name="Marshall W.F."/>
            <person name="Sood P."/>
        </authorList>
    </citation>
    <scope>NUCLEOTIDE SEQUENCE [LARGE SCALE GENOMIC DNA]</scope>
    <source>
        <strain evidence="5">WM001</strain>
    </source>
</reference>
<feature type="transmembrane region" description="Helical" evidence="4">
    <location>
        <begin position="1052"/>
        <end position="1073"/>
    </location>
</feature>
<dbReference type="Pfam" id="PF00400">
    <property type="entry name" value="WD40"/>
    <property type="match status" value="3"/>
</dbReference>
<keyword evidence="1 3" id="KW-0853">WD repeat</keyword>
<dbReference type="InterPro" id="IPR015943">
    <property type="entry name" value="WD40/YVTN_repeat-like_dom_sf"/>
</dbReference>
<dbReference type="InterPro" id="IPR001680">
    <property type="entry name" value="WD40_rpt"/>
</dbReference>
<comment type="caution">
    <text evidence="5">The sequence shown here is derived from an EMBL/GenBank/DDBJ whole genome shotgun (WGS) entry which is preliminary data.</text>
</comment>
<dbReference type="PROSITE" id="PS50294">
    <property type="entry name" value="WD_REPEATS_REGION"/>
    <property type="match status" value="3"/>
</dbReference>
<keyword evidence="6" id="KW-1185">Reference proteome</keyword>
<evidence type="ECO:0000256" key="1">
    <source>
        <dbReference type="ARBA" id="ARBA00022574"/>
    </source>
</evidence>
<feature type="repeat" description="WD" evidence="3">
    <location>
        <begin position="265"/>
        <end position="306"/>
    </location>
</feature>
<dbReference type="SMART" id="SM00320">
    <property type="entry name" value="WD40"/>
    <property type="match status" value="7"/>
</dbReference>
<dbReference type="SUPFAM" id="SSF50978">
    <property type="entry name" value="WD40 repeat-like"/>
    <property type="match status" value="2"/>
</dbReference>
<keyword evidence="2" id="KW-0677">Repeat</keyword>
<dbReference type="InterPro" id="IPR036322">
    <property type="entry name" value="WD40_repeat_dom_sf"/>
</dbReference>
<dbReference type="Gene3D" id="2.130.10.10">
    <property type="entry name" value="YVTN repeat-like/Quinoprotein amine dehydrogenase"/>
    <property type="match status" value="3"/>
</dbReference>
<evidence type="ECO:0000256" key="2">
    <source>
        <dbReference type="ARBA" id="ARBA00022737"/>
    </source>
</evidence>
<keyword evidence="4" id="KW-0472">Membrane</keyword>
<name>A0A1R2BPT0_9CILI</name>
<organism evidence="5 6">
    <name type="scientific">Stentor coeruleus</name>
    <dbReference type="NCBI Taxonomy" id="5963"/>
    <lineage>
        <taxon>Eukaryota</taxon>
        <taxon>Sar</taxon>
        <taxon>Alveolata</taxon>
        <taxon>Ciliophora</taxon>
        <taxon>Postciliodesmatophora</taxon>
        <taxon>Heterotrichea</taxon>
        <taxon>Heterotrichida</taxon>
        <taxon>Stentoridae</taxon>
        <taxon>Stentor</taxon>
    </lineage>
</organism>
<sequence>MSSGMDAAYSLGSFGTTNLDSYRFKEPANFFEALEQFNRFCQRQLPKNYDTVFKPVCFDVSEDERYVVVGGQYGNVANIDTSLGKILRDEEICNGFPITNILLVLKTQQVVVTNSNFEIFFLEFPALKPIYKSYFPDGINYIKSDIRTNRIYFCNSQPYVGVIQLSQEEDFYTENYVVTKISHDSNVENLEISDDGGLMAIAGDQGAISIVDLTTENIIKEIGIQGSKVVILAFSDDSDCVAAAFENNKIKIWGIEMEMSLKYIYCGHDDRITGLAFVRGNKYLVSSSIDKIIKVWDTKVESMPYVLNMNDSEVLSLKPSQSHLTVYYIQNTTSLMSWKIPLLFPNARYRAHTSKIIKLLFVPQSNELISIGKDGLIIIWDYKLHIELERIEIKGPLTDAILTSDSKNLIISSEDMNLYTWEMPMNKVEVNELGFIPVSIALSEAETLIAVSDTFSRVIINDYDVLVRRKYLKGHLEIVTCMHFINNDKHLVTASRDCTLSKWDVETGARIVIMSRHETAVLKIVMSDAGYIISGSEDGMVIIWTIEGVLLYILVPTEPEPNTGIYISEDHSFLITLQNHRVSYWQLENLSLLFQTDTLYKGLSLAVSSNEFYVAIAEWDTIYIEENCINTTRIRIIGKNHGSMHRFMQFVLDSQKETVKAQYSMEYNHWLVLPYLIGPAHLLAYSNRHDDLNKAFFSPQNKASFISSIKGENPLSICVEMQYKNCIDICIKFMKIESQDRINKPKNPRAFVPLESCLAKLNTIDYPYITKLYDSMMVENNDMYLPRFCMIEADLPALHLSDQYTIIPDKIVKKEYYTNTGRPIVFSQSTFPLDIDLGTYGSIYFLKSLLDCSNPEIFRSAIVQEYLQCKWRKIKPAQYTLGFIYISYLILLGLHIVVLLESKAFLLLLIIVHVVLVLYEVLQVATDFGDYWRSTWNVLDQMRSISFSFYAIMAWKGNYNTDILLAVLIFSWTRGISCFRMFDETRYMVRLIIQVIVDITTFFFILFYATLAFAFVYYMRKPEAQPFPMYLTVAYRLDLGDFDTNITDPFDWIIFFIATMINPLIMLNLLIAIMSDTATAVDLIDDICGLRELTEMIVDLEKVMFWKKHLTHKHYLHKCDFVQVGESGADKTMEKIKTIKKQVITVQNSIKKITLASEKIIKADIETKLSNIVKDQIEIEMAIKDKVGRNNKLVQEVEKKLKKG</sequence>
<evidence type="ECO:0000313" key="6">
    <source>
        <dbReference type="Proteomes" id="UP000187209"/>
    </source>
</evidence>
<dbReference type="PANTHER" id="PTHR19848:SF8">
    <property type="entry name" value="F-BOX AND WD REPEAT DOMAIN CONTAINING 7"/>
    <property type="match status" value="1"/>
</dbReference>
<feature type="transmembrane region" description="Helical" evidence="4">
    <location>
        <begin position="879"/>
        <end position="898"/>
    </location>
</feature>
<evidence type="ECO:0000256" key="3">
    <source>
        <dbReference type="PROSITE-ProRule" id="PRU00221"/>
    </source>
</evidence>
<dbReference type="Proteomes" id="UP000187209">
    <property type="component" value="Unassembled WGS sequence"/>
</dbReference>
<proteinExistence type="predicted"/>
<protein>
    <submittedName>
        <fullName evidence="5">Uncharacterized protein</fullName>
    </submittedName>
</protein>
<keyword evidence="4" id="KW-1133">Transmembrane helix</keyword>
<dbReference type="PROSITE" id="PS50082">
    <property type="entry name" value="WD_REPEATS_2"/>
    <property type="match status" value="4"/>
</dbReference>
<keyword evidence="4" id="KW-0812">Transmembrane</keyword>
<feature type="repeat" description="WD" evidence="3">
    <location>
        <begin position="472"/>
        <end position="513"/>
    </location>
</feature>
<dbReference type="AlphaFoldDB" id="A0A1R2BPT0"/>
<feature type="transmembrane region" description="Helical" evidence="4">
    <location>
        <begin position="991"/>
        <end position="1019"/>
    </location>
</feature>
<feature type="repeat" description="WD" evidence="3">
    <location>
        <begin position="349"/>
        <end position="381"/>
    </location>
</feature>